<feature type="region of interest" description="Disordered" evidence="1">
    <location>
        <begin position="360"/>
        <end position="402"/>
    </location>
</feature>
<evidence type="ECO:0000313" key="3">
    <source>
        <dbReference type="Proteomes" id="UP000190539"/>
    </source>
</evidence>
<feature type="compositionally biased region" description="Low complexity" evidence="1">
    <location>
        <begin position="65"/>
        <end position="93"/>
    </location>
</feature>
<proteinExistence type="predicted"/>
<dbReference type="STRING" id="83656.B1H18_18345"/>
<feature type="region of interest" description="Disordered" evidence="1">
    <location>
        <begin position="195"/>
        <end position="222"/>
    </location>
</feature>
<feature type="region of interest" description="Disordered" evidence="1">
    <location>
        <begin position="42"/>
        <end position="139"/>
    </location>
</feature>
<protein>
    <recommendedName>
        <fullName evidence="4">Large membrane protein</fullName>
    </recommendedName>
</protein>
<feature type="compositionally biased region" description="Gly residues" evidence="1">
    <location>
        <begin position="94"/>
        <end position="104"/>
    </location>
</feature>
<dbReference type="Proteomes" id="UP000190539">
    <property type="component" value="Unassembled WGS sequence"/>
</dbReference>
<evidence type="ECO:0008006" key="4">
    <source>
        <dbReference type="Google" id="ProtNLM"/>
    </source>
</evidence>
<dbReference type="EMBL" id="MVFC01000014">
    <property type="protein sequence ID" value="OON77737.1"/>
    <property type="molecule type" value="Genomic_DNA"/>
</dbReference>
<feature type="compositionally biased region" description="Gly residues" evidence="1">
    <location>
        <begin position="374"/>
        <end position="388"/>
    </location>
</feature>
<feature type="region of interest" description="Disordered" evidence="1">
    <location>
        <begin position="1"/>
        <end position="29"/>
    </location>
</feature>
<evidence type="ECO:0000313" key="2">
    <source>
        <dbReference type="EMBL" id="OON77737.1"/>
    </source>
</evidence>
<evidence type="ECO:0000256" key="1">
    <source>
        <dbReference type="SAM" id="MobiDB-lite"/>
    </source>
</evidence>
<dbReference type="AlphaFoldDB" id="A0A1V4A6V1"/>
<reference evidence="2 3" key="1">
    <citation type="submission" date="2017-02" db="EMBL/GenBank/DDBJ databases">
        <title>Draft Genome Sequence of Streptomyces tsukubaensis F601, a Producer of the immunosuppressant tacrolimus FK506.</title>
        <authorList>
            <person name="Zong G."/>
            <person name="Zhong C."/>
            <person name="Fu J."/>
            <person name="Qin R."/>
            <person name="Cao G."/>
        </authorList>
    </citation>
    <scope>NUCLEOTIDE SEQUENCE [LARGE SCALE GENOMIC DNA]</scope>
    <source>
        <strain evidence="2 3">F601</strain>
    </source>
</reference>
<feature type="compositionally biased region" description="Low complexity" evidence="1">
    <location>
        <begin position="1"/>
        <end position="16"/>
    </location>
</feature>
<comment type="caution">
    <text evidence="2">The sequence shown here is derived from an EMBL/GenBank/DDBJ whole genome shotgun (WGS) entry which is preliminary data.</text>
</comment>
<accession>A0A1V4A6V1</accession>
<sequence length="494" mass="50040">MPEPHAVAPRGRALPGRGRGPRGRRPPPVAVTAVAVVLLSGAAGACSQPDDENGGRVSTNRSRQEGPSPSSSTESGGRTGSEPPLLALDSPTGSGSGPGDGGDNNGIAPGEPDPNGARYRPEGRLPKGPDSAPVFRPRGTVTAAEVTRLAKALGVAGTPRTADGYWRIGPDKDGSGPSLRVTRQAPGSWTYLVHSPSGDNCERGEECSPGNDRGGGGDPVGGKAARAAAAPVLKALGLKDAKLDAGQLMGSARVVNADPEIGGLPTYGWGTALHIGPTGQVVGGSGSLKAPAKGAGYPVLGARATLDRLNAAGGGGTARPKPEPTVVRSAAFGLARHFEDGHPVLVPSWLFRVERPGAGSSATVTGTAVDPGLIGSGGARQQPGGPGRAGPEDAPRAGTTKRNVRVDSYHRDGGGLTVGFSGGVCSTYTAVADETPKRVRVSVTEHGERGRACVMMAKEFRRTVRLDAPLGERKVVDRDGRAVDRGEDRAGAAR</sequence>
<keyword evidence="3" id="KW-1185">Reference proteome</keyword>
<gene>
    <name evidence="2" type="ORF">B1H18_18345</name>
</gene>
<name>A0A1V4A6V1_9ACTN</name>
<organism evidence="2 3">
    <name type="scientific">Streptomyces tsukubensis</name>
    <dbReference type="NCBI Taxonomy" id="83656"/>
    <lineage>
        <taxon>Bacteria</taxon>
        <taxon>Bacillati</taxon>
        <taxon>Actinomycetota</taxon>
        <taxon>Actinomycetes</taxon>
        <taxon>Kitasatosporales</taxon>
        <taxon>Streptomycetaceae</taxon>
        <taxon>Streptomyces</taxon>
    </lineage>
</organism>